<evidence type="ECO:0000256" key="2">
    <source>
        <dbReference type="SAM" id="MobiDB-lite"/>
    </source>
</evidence>
<dbReference type="EMBL" id="JAMYWD010000008">
    <property type="protein sequence ID" value="KAJ4964193.1"/>
    <property type="molecule type" value="Genomic_DNA"/>
</dbReference>
<feature type="compositionally biased region" description="Polar residues" evidence="2">
    <location>
        <begin position="631"/>
        <end position="641"/>
    </location>
</feature>
<keyword evidence="1" id="KW-0175">Coiled coil</keyword>
<dbReference type="Proteomes" id="UP001141806">
    <property type="component" value="Unassembled WGS sequence"/>
</dbReference>
<evidence type="ECO:0000313" key="5">
    <source>
        <dbReference type="Proteomes" id="UP001141806"/>
    </source>
</evidence>
<feature type="coiled-coil region" evidence="1">
    <location>
        <begin position="480"/>
        <end position="563"/>
    </location>
</feature>
<evidence type="ECO:0000259" key="3">
    <source>
        <dbReference type="Pfam" id="PF04195"/>
    </source>
</evidence>
<sequence>MVRKRAAVTRFGQSTRERDLQETLAAEQLEVQTHGPLCAASFVESKMTLSKIASLKKRCLIPPSIQLDVPHRDDRASHPFLVKMVVYEEMFSSGFRFPGHYLVYEILNYYGLAPTQLLPNGWACIISFIICFTKLKTFPNLAMFRELFYLAPKMWTHPTTKLRVPNGTYYFVSRSSTRKVVVGTPSSNHGWRFNFFFASIKKGESLEGKIELPVGNEWRFAEMSRINLLPELTPKENKILEGIEKVKPVKYKNLKQDAYLQRYGLVEGTGDEIWEEFIGVDLQTARSKLISQCAASIRSAKRSKKSAPTDSQKQVSNVQEKSHDASEEPPESQESTPQVQVDTSLPISSQRIEGQEQEKRAEGSSSGQRAPLFIPRWNLTTADGCLTDGPAAQSFVNYGCLPKDMDFISSLNMEEFRNASYTNVITHMNLTGRYWLEYDRARKAQVEATHAREAALAAQRDAEIVLNAEKKRVSDFQEMMAAREREAADLKAHADKAKRLCAEMEKAKTRAEALAKEAFDEREFFKFERDTLRVAYDALKTIKETLIAERDALTKEKEMKETKEARIKDTEAILANFMESENFQKCVRFESAKAVRKAAEQFYNFASTLLPADDLSRCSLLAKVLPDKFQKQPSPTSTTDLGNLPYPTPTAVSPLSTALSTVTSPMGELLKKEGAE</sequence>
<organism evidence="4 5">
    <name type="scientific">Protea cynaroides</name>
    <dbReference type="NCBI Taxonomy" id="273540"/>
    <lineage>
        <taxon>Eukaryota</taxon>
        <taxon>Viridiplantae</taxon>
        <taxon>Streptophyta</taxon>
        <taxon>Embryophyta</taxon>
        <taxon>Tracheophyta</taxon>
        <taxon>Spermatophyta</taxon>
        <taxon>Magnoliopsida</taxon>
        <taxon>Proteales</taxon>
        <taxon>Proteaceae</taxon>
        <taxon>Protea</taxon>
    </lineage>
</organism>
<feature type="region of interest" description="Disordered" evidence="2">
    <location>
        <begin position="300"/>
        <end position="372"/>
    </location>
</feature>
<protein>
    <recommendedName>
        <fullName evidence="3">Transposase (putative) gypsy type domain-containing protein</fullName>
    </recommendedName>
</protein>
<feature type="domain" description="Transposase (putative) gypsy type" evidence="3">
    <location>
        <begin position="85"/>
        <end position="151"/>
    </location>
</feature>
<dbReference type="OrthoDB" id="672227at2759"/>
<dbReference type="Pfam" id="PF04195">
    <property type="entry name" value="Transposase_28"/>
    <property type="match status" value="1"/>
</dbReference>
<name>A0A9Q0HGA2_9MAGN</name>
<feature type="compositionally biased region" description="Polar residues" evidence="2">
    <location>
        <begin position="308"/>
        <end position="319"/>
    </location>
</feature>
<keyword evidence="5" id="KW-1185">Reference proteome</keyword>
<gene>
    <name evidence="4" type="ORF">NE237_024132</name>
</gene>
<comment type="caution">
    <text evidence="4">The sequence shown here is derived from an EMBL/GenBank/DDBJ whole genome shotgun (WGS) entry which is preliminary data.</text>
</comment>
<evidence type="ECO:0000313" key="4">
    <source>
        <dbReference type="EMBL" id="KAJ4964193.1"/>
    </source>
</evidence>
<feature type="compositionally biased region" description="Basic and acidic residues" evidence="2">
    <location>
        <begin position="353"/>
        <end position="362"/>
    </location>
</feature>
<dbReference type="InterPro" id="IPR007321">
    <property type="entry name" value="Transposase_28"/>
</dbReference>
<reference evidence="4" key="1">
    <citation type="journal article" date="2023" name="Plant J.">
        <title>The genome of the king protea, Protea cynaroides.</title>
        <authorList>
            <person name="Chang J."/>
            <person name="Duong T.A."/>
            <person name="Schoeman C."/>
            <person name="Ma X."/>
            <person name="Roodt D."/>
            <person name="Barker N."/>
            <person name="Li Z."/>
            <person name="Van de Peer Y."/>
            <person name="Mizrachi E."/>
        </authorList>
    </citation>
    <scope>NUCLEOTIDE SEQUENCE</scope>
    <source>
        <tissue evidence="4">Young leaves</tissue>
    </source>
</reference>
<dbReference type="AlphaFoldDB" id="A0A9Q0HGA2"/>
<feature type="compositionally biased region" description="Polar residues" evidence="2">
    <location>
        <begin position="341"/>
        <end position="352"/>
    </location>
</feature>
<feature type="region of interest" description="Disordered" evidence="2">
    <location>
        <begin position="629"/>
        <end position="655"/>
    </location>
</feature>
<proteinExistence type="predicted"/>
<evidence type="ECO:0000256" key="1">
    <source>
        <dbReference type="SAM" id="Coils"/>
    </source>
</evidence>
<accession>A0A9Q0HGA2</accession>